<evidence type="ECO:0000256" key="2">
    <source>
        <dbReference type="ARBA" id="ARBA00023125"/>
    </source>
</evidence>
<dbReference type="PANTHER" id="PTHR47894">
    <property type="entry name" value="HTH-TYPE TRANSCRIPTIONAL REGULATOR GADX"/>
    <property type="match status" value="1"/>
</dbReference>
<dbReference type="Gene3D" id="1.10.10.60">
    <property type="entry name" value="Homeodomain-like"/>
    <property type="match status" value="1"/>
</dbReference>
<sequence length="331" mass="37395">MKRAKKFTYSPSWRLLLCDMGIDPLAVLKHAKLPMDLFNRQNFTLNPNEYYRLWDGIESASGEKEAPLLLAKYMTVEAFDPPIFASICSPDLNTALQRLSQYKPLIGPMMSDVEINSKQTSITISCYGYDAEIPKYLGVSELVFFTQLARLATRENIKPIVIELPLLPNNLEDYKAYFGCELTHSEQIKITFSAKDVALPFLTENVSMWAFFEESLNKKLVDLDSEASTSERVKAALLESLPSGESSIEGIASKLAMSKRTLQRKLTNDAESFQNLLQEVRGELADHYLEKSTLSLGEISFLLGFKEANSFIRAYSNWKGVSPGIYREQVH</sequence>
<dbReference type="InterPro" id="IPR018060">
    <property type="entry name" value="HTH_AraC"/>
</dbReference>
<feature type="domain" description="HTH araC/xylS-type" evidence="4">
    <location>
        <begin position="231"/>
        <end position="329"/>
    </location>
</feature>
<evidence type="ECO:0000259" key="4">
    <source>
        <dbReference type="PROSITE" id="PS01124"/>
    </source>
</evidence>
<evidence type="ECO:0000256" key="1">
    <source>
        <dbReference type="ARBA" id="ARBA00023015"/>
    </source>
</evidence>
<dbReference type="Pfam" id="PF12833">
    <property type="entry name" value="HTH_18"/>
    <property type="match status" value="1"/>
</dbReference>
<dbReference type="InterPro" id="IPR032687">
    <property type="entry name" value="AraC-type_N"/>
</dbReference>
<reference evidence="5 6" key="1">
    <citation type="journal article" date="2024" name="ISME J.">
        <title>Tailless and filamentous prophages are predominant in marine Vibrio.</title>
        <authorList>
            <person name="Steensen K."/>
            <person name="Seneca J."/>
            <person name="Bartlau N."/>
            <person name="Yu X.A."/>
            <person name="Hussain F.A."/>
            <person name="Polz M.F."/>
        </authorList>
    </citation>
    <scope>NUCLEOTIDE SEQUENCE [LARGE SCALE GENOMIC DNA]</scope>
    <source>
        <strain evidence="5 6">10N.239.312.F12</strain>
    </source>
</reference>
<dbReference type="SUPFAM" id="SSF46689">
    <property type="entry name" value="Homeodomain-like"/>
    <property type="match status" value="1"/>
</dbReference>
<dbReference type="EMBL" id="JBFSSG010000008">
    <property type="protein sequence ID" value="MEZ8720679.1"/>
    <property type="molecule type" value="Genomic_DNA"/>
</dbReference>
<accession>A0ABV4MUB2</accession>
<keyword evidence="1" id="KW-0805">Transcription regulation</keyword>
<dbReference type="RefSeq" id="WP_372122940.1">
    <property type="nucleotide sequence ID" value="NZ_JBFSSG010000008.1"/>
</dbReference>
<keyword evidence="2" id="KW-0238">DNA-binding</keyword>
<gene>
    <name evidence="5" type="ORF">AB6D66_06340</name>
</gene>
<evidence type="ECO:0000313" key="5">
    <source>
        <dbReference type="EMBL" id="MEZ8720679.1"/>
    </source>
</evidence>
<keyword evidence="3" id="KW-0804">Transcription</keyword>
<organism evidence="5 6">
    <name type="scientific">Vibrio pomeroyi</name>
    <dbReference type="NCBI Taxonomy" id="198832"/>
    <lineage>
        <taxon>Bacteria</taxon>
        <taxon>Pseudomonadati</taxon>
        <taxon>Pseudomonadota</taxon>
        <taxon>Gammaproteobacteria</taxon>
        <taxon>Vibrionales</taxon>
        <taxon>Vibrionaceae</taxon>
        <taxon>Vibrio</taxon>
    </lineage>
</organism>
<dbReference type="PANTHER" id="PTHR47894:SF1">
    <property type="entry name" value="HTH-TYPE TRANSCRIPTIONAL REGULATOR VQSM"/>
    <property type="match status" value="1"/>
</dbReference>
<proteinExistence type="predicted"/>
<evidence type="ECO:0000313" key="6">
    <source>
        <dbReference type="Proteomes" id="UP001570071"/>
    </source>
</evidence>
<evidence type="ECO:0000256" key="3">
    <source>
        <dbReference type="ARBA" id="ARBA00023163"/>
    </source>
</evidence>
<dbReference type="SMART" id="SM00342">
    <property type="entry name" value="HTH_ARAC"/>
    <property type="match status" value="1"/>
</dbReference>
<keyword evidence="6" id="KW-1185">Reference proteome</keyword>
<protein>
    <submittedName>
        <fullName evidence="5">AraC family transcriptional regulator ligand-binding domain-containing protein</fullName>
    </submittedName>
</protein>
<comment type="caution">
    <text evidence="5">The sequence shown here is derived from an EMBL/GenBank/DDBJ whole genome shotgun (WGS) entry which is preliminary data.</text>
</comment>
<dbReference type="Pfam" id="PF12625">
    <property type="entry name" value="Arabinose_bd"/>
    <property type="match status" value="1"/>
</dbReference>
<dbReference type="InterPro" id="IPR009057">
    <property type="entry name" value="Homeodomain-like_sf"/>
</dbReference>
<dbReference type="Proteomes" id="UP001570071">
    <property type="component" value="Unassembled WGS sequence"/>
</dbReference>
<dbReference type="PROSITE" id="PS01124">
    <property type="entry name" value="HTH_ARAC_FAMILY_2"/>
    <property type="match status" value="1"/>
</dbReference>
<name>A0ABV4MUB2_9VIBR</name>